<keyword evidence="1" id="KW-0732">Signal</keyword>
<dbReference type="RefSeq" id="WP_062299905.1">
    <property type="nucleotide sequence ID" value="NZ_LRPB01000003.1"/>
</dbReference>
<evidence type="ECO:0000313" key="3">
    <source>
        <dbReference type="Proteomes" id="UP000075663"/>
    </source>
</evidence>
<name>A0A150Y343_9BACT</name>
<sequence length="146" mass="16654">MNKYSKSAMALVFYLSILISGCQGARVSGNGFFDSRNENLKEALMGEWEALDEEKVLFQFSKIEKGIKMKIDNEEKEIFDFSCDGDIRFSFGYLNSDNDTVYVAAQFKTYEMKTLEGLQSLQNNNSSEVSFFSLNRKLNAEIKGQQ</sequence>
<evidence type="ECO:0000256" key="1">
    <source>
        <dbReference type="SAM" id="SignalP"/>
    </source>
</evidence>
<dbReference type="PROSITE" id="PS51257">
    <property type="entry name" value="PROKAR_LIPOPROTEIN"/>
    <property type="match status" value="1"/>
</dbReference>
<reference evidence="2 3" key="1">
    <citation type="submission" date="2016-01" db="EMBL/GenBank/DDBJ databases">
        <title>Genome sequencing of Roseivirga seohaensis SW-152.</title>
        <authorList>
            <person name="Selvaratnam C."/>
            <person name="Thevarajoo S."/>
            <person name="Goh K.M."/>
            <person name="Ee R."/>
            <person name="Chan K.-G."/>
            <person name="Chong C.S."/>
        </authorList>
    </citation>
    <scope>NUCLEOTIDE SEQUENCE [LARGE SCALE GENOMIC DNA]</scope>
    <source>
        <strain evidence="2 3">SW-152</strain>
    </source>
</reference>
<organism evidence="2 3">
    <name type="scientific">Roseivirga seohaensis</name>
    <dbReference type="NCBI Taxonomy" id="1914963"/>
    <lineage>
        <taxon>Bacteria</taxon>
        <taxon>Pseudomonadati</taxon>
        <taxon>Bacteroidota</taxon>
        <taxon>Cytophagia</taxon>
        <taxon>Cytophagales</taxon>
        <taxon>Roseivirgaceae</taxon>
        <taxon>Roseivirga</taxon>
    </lineage>
</organism>
<feature type="signal peptide" evidence="1">
    <location>
        <begin position="1"/>
        <end position="25"/>
    </location>
</feature>
<dbReference type="EMBL" id="LRPB01000003">
    <property type="protein sequence ID" value="KYG85460.1"/>
    <property type="molecule type" value="Genomic_DNA"/>
</dbReference>
<dbReference type="AlphaFoldDB" id="A0A150Y343"/>
<gene>
    <name evidence="2" type="ORF">AWW67_15120</name>
</gene>
<accession>A0A150Y343</accession>
<evidence type="ECO:0008006" key="4">
    <source>
        <dbReference type="Google" id="ProtNLM"/>
    </source>
</evidence>
<feature type="chain" id="PRO_5007575537" description="Lipocalin-like domain-containing protein" evidence="1">
    <location>
        <begin position="26"/>
        <end position="146"/>
    </location>
</feature>
<proteinExistence type="predicted"/>
<evidence type="ECO:0000313" key="2">
    <source>
        <dbReference type="EMBL" id="KYG85460.1"/>
    </source>
</evidence>
<comment type="caution">
    <text evidence="2">The sequence shown here is derived from an EMBL/GenBank/DDBJ whole genome shotgun (WGS) entry which is preliminary data.</text>
</comment>
<protein>
    <recommendedName>
        <fullName evidence="4">Lipocalin-like domain-containing protein</fullName>
    </recommendedName>
</protein>
<dbReference type="Proteomes" id="UP000075663">
    <property type="component" value="Unassembled WGS sequence"/>
</dbReference>